<dbReference type="OrthoDB" id="6766775at2759"/>
<dbReference type="AlphaFoldDB" id="A0A4Y2MCE9"/>
<evidence type="ECO:0000256" key="1">
    <source>
        <dbReference type="SAM" id="Coils"/>
    </source>
</evidence>
<reference evidence="2 3" key="1">
    <citation type="journal article" date="2019" name="Sci. Rep.">
        <title>Orb-weaving spider Araneus ventricosus genome elucidates the spidroin gene catalogue.</title>
        <authorList>
            <person name="Kono N."/>
            <person name="Nakamura H."/>
            <person name="Ohtoshi R."/>
            <person name="Moran D.A.P."/>
            <person name="Shinohara A."/>
            <person name="Yoshida Y."/>
            <person name="Fujiwara M."/>
            <person name="Mori M."/>
            <person name="Tomita M."/>
            <person name="Arakawa K."/>
        </authorList>
    </citation>
    <scope>NUCLEOTIDE SEQUENCE [LARGE SCALE GENOMIC DNA]</scope>
</reference>
<keyword evidence="3" id="KW-1185">Reference proteome</keyword>
<evidence type="ECO:0000313" key="3">
    <source>
        <dbReference type="Proteomes" id="UP000499080"/>
    </source>
</evidence>
<gene>
    <name evidence="2" type="ORF">AVEN_134383_1</name>
</gene>
<sequence>MDNQKSSDDDKEKFLVVKDELRRLTYELKKKEANRQSMHIKVQQYIRQQWETIAELKKQKSELTLQLRLQESESFSNKANNNFEQFNKSLEEVVKFENQIKEQNEQLDRYKHE</sequence>
<keyword evidence="1" id="KW-0175">Coiled coil</keyword>
<dbReference type="Proteomes" id="UP000499080">
    <property type="component" value="Unassembled WGS sequence"/>
</dbReference>
<feature type="non-terminal residue" evidence="2">
    <location>
        <position position="113"/>
    </location>
</feature>
<dbReference type="EMBL" id="BGPR01122463">
    <property type="protein sequence ID" value="GBN24272.1"/>
    <property type="molecule type" value="Genomic_DNA"/>
</dbReference>
<accession>A0A4Y2MCE9</accession>
<feature type="coiled-coil region" evidence="1">
    <location>
        <begin position="53"/>
        <end position="113"/>
    </location>
</feature>
<protein>
    <submittedName>
        <fullName evidence="2">Uncharacterized protein</fullName>
    </submittedName>
</protein>
<name>A0A4Y2MCE9_ARAVE</name>
<comment type="caution">
    <text evidence="2">The sequence shown here is derived from an EMBL/GenBank/DDBJ whole genome shotgun (WGS) entry which is preliminary data.</text>
</comment>
<organism evidence="2 3">
    <name type="scientific">Araneus ventricosus</name>
    <name type="common">Orbweaver spider</name>
    <name type="synonym">Epeira ventricosa</name>
    <dbReference type="NCBI Taxonomy" id="182803"/>
    <lineage>
        <taxon>Eukaryota</taxon>
        <taxon>Metazoa</taxon>
        <taxon>Ecdysozoa</taxon>
        <taxon>Arthropoda</taxon>
        <taxon>Chelicerata</taxon>
        <taxon>Arachnida</taxon>
        <taxon>Araneae</taxon>
        <taxon>Araneomorphae</taxon>
        <taxon>Entelegynae</taxon>
        <taxon>Araneoidea</taxon>
        <taxon>Araneidae</taxon>
        <taxon>Araneus</taxon>
    </lineage>
</organism>
<evidence type="ECO:0000313" key="2">
    <source>
        <dbReference type="EMBL" id="GBN24272.1"/>
    </source>
</evidence>
<proteinExistence type="predicted"/>